<dbReference type="HOGENOM" id="CLU_104759_0_0_1"/>
<dbReference type="EMBL" id="KN831952">
    <property type="protein sequence ID" value="KIO10239.1"/>
    <property type="molecule type" value="Genomic_DNA"/>
</dbReference>
<dbReference type="InterPro" id="IPR019595">
    <property type="entry name" value="DUF2470"/>
</dbReference>
<gene>
    <name evidence="3" type="ORF">M404DRAFT_129204</name>
</gene>
<reference evidence="3 4" key="1">
    <citation type="submission" date="2014-04" db="EMBL/GenBank/DDBJ databases">
        <authorList>
            <consortium name="DOE Joint Genome Institute"/>
            <person name="Kuo A."/>
            <person name="Kohler A."/>
            <person name="Costa M.D."/>
            <person name="Nagy L.G."/>
            <person name="Floudas D."/>
            <person name="Copeland A."/>
            <person name="Barry K.W."/>
            <person name="Cichocki N."/>
            <person name="Veneault-Fourrey C."/>
            <person name="LaButti K."/>
            <person name="Lindquist E.A."/>
            <person name="Lipzen A."/>
            <person name="Lundell T."/>
            <person name="Morin E."/>
            <person name="Murat C."/>
            <person name="Sun H."/>
            <person name="Tunlid A."/>
            <person name="Henrissat B."/>
            <person name="Grigoriev I.V."/>
            <person name="Hibbett D.S."/>
            <person name="Martin F."/>
            <person name="Nordberg H.P."/>
            <person name="Cantor M.N."/>
            <person name="Hua S.X."/>
        </authorList>
    </citation>
    <scope>NUCLEOTIDE SEQUENCE [LARGE SCALE GENOMIC DNA]</scope>
    <source>
        <strain evidence="3 4">Marx 270</strain>
    </source>
</reference>
<dbReference type="InterPro" id="IPR037119">
    <property type="entry name" value="Haem_oxidase_HugZ-like_sf"/>
</dbReference>
<keyword evidence="1" id="KW-0472">Membrane</keyword>
<dbReference type="Pfam" id="PF10615">
    <property type="entry name" value="DUF2470"/>
    <property type="match status" value="1"/>
</dbReference>
<protein>
    <recommendedName>
        <fullName evidence="2">DUF2470 domain-containing protein</fullName>
    </recommendedName>
</protein>
<organism evidence="3 4">
    <name type="scientific">Pisolithus tinctorius Marx 270</name>
    <dbReference type="NCBI Taxonomy" id="870435"/>
    <lineage>
        <taxon>Eukaryota</taxon>
        <taxon>Fungi</taxon>
        <taxon>Dikarya</taxon>
        <taxon>Basidiomycota</taxon>
        <taxon>Agaricomycotina</taxon>
        <taxon>Agaricomycetes</taxon>
        <taxon>Agaricomycetidae</taxon>
        <taxon>Boletales</taxon>
        <taxon>Sclerodermatineae</taxon>
        <taxon>Pisolithaceae</taxon>
        <taxon>Pisolithus</taxon>
    </lineage>
</organism>
<dbReference type="PANTHER" id="PTHR37783:SF1">
    <property type="entry name" value="MEMBRANE PROTEIN, PUTATIVE (AFU_ORTHOLOGUE AFUA_1G04315)-RELATED"/>
    <property type="match status" value="1"/>
</dbReference>
<evidence type="ECO:0000259" key="2">
    <source>
        <dbReference type="Pfam" id="PF10615"/>
    </source>
</evidence>
<evidence type="ECO:0000256" key="1">
    <source>
        <dbReference type="SAM" id="Phobius"/>
    </source>
</evidence>
<evidence type="ECO:0000313" key="4">
    <source>
        <dbReference type="Proteomes" id="UP000054217"/>
    </source>
</evidence>
<keyword evidence="4" id="KW-1185">Reference proteome</keyword>
<feature type="domain" description="DUF2470" evidence="2">
    <location>
        <begin position="9"/>
        <end position="85"/>
    </location>
</feature>
<feature type="transmembrane region" description="Helical" evidence="1">
    <location>
        <begin position="197"/>
        <end position="216"/>
    </location>
</feature>
<accession>A0A0C3PP66</accession>
<dbReference type="Proteomes" id="UP000054217">
    <property type="component" value="Unassembled WGS sequence"/>
</dbReference>
<dbReference type="OrthoDB" id="5553410at2759"/>
<dbReference type="InParanoid" id="A0A0C3PP66"/>
<dbReference type="AlphaFoldDB" id="A0A0C3PP66"/>
<evidence type="ECO:0000313" key="3">
    <source>
        <dbReference type="EMBL" id="KIO10239.1"/>
    </source>
</evidence>
<keyword evidence="1" id="KW-1133">Transmembrane helix</keyword>
<keyword evidence="1" id="KW-0812">Transmembrane</keyword>
<proteinExistence type="predicted"/>
<dbReference type="InterPro" id="IPR028110">
    <property type="entry name" value="TMEM254"/>
</dbReference>
<sequence>MTDSVAAKSAFLCMYMKNHPDTLVAYVKHYGKVAGNVVSAEMTSIDTKGMTLRYQFKSGGVGQVVVLFQPPLAGYDEVKPRLLSMKADAQESLGMIKAPHLTTFNFSLPMVYSFFIILCCCSYLTVYPSPGTSFQIPLTNFEIPASILDVFFAPIRTFVDVTGCRPSVGMVAGTISVIHAIESLYTWSLCKRYVRGWSVKAAYVASTFIVGTPAWMDIHRRVQRKRIESVMKAE</sequence>
<name>A0A0C3PP66_PISTI</name>
<dbReference type="Pfam" id="PF14934">
    <property type="entry name" value="TMEM254"/>
    <property type="match status" value="1"/>
</dbReference>
<reference evidence="4" key="2">
    <citation type="submission" date="2015-01" db="EMBL/GenBank/DDBJ databases">
        <title>Evolutionary Origins and Diversification of the Mycorrhizal Mutualists.</title>
        <authorList>
            <consortium name="DOE Joint Genome Institute"/>
            <consortium name="Mycorrhizal Genomics Consortium"/>
            <person name="Kohler A."/>
            <person name="Kuo A."/>
            <person name="Nagy L.G."/>
            <person name="Floudas D."/>
            <person name="Copeland A."/>
            <person name="Barry K.W."/>
            <person name="Cichocki N."/>
            <person name="Veneault-Fourrey C."/>
            <person name="LaButti K."/>
            <person name="Lindquist E.A."/>
            <person name="Lipzen A."/>
            <person name="Lundell T."/>
            <person name="Morin E."/>
            <person name="Murat C."/>
            <person name="Riley R."/>
            <person name="Ohm R."/>
            <person name="Sun H."/>
            <person name="Tunlid A."/>
            <person name="Henrissat B."/>
            <person name="Grigoriev I.V."/>
            <person name="Hibbett D.S."/>
            <person name="Martin F."/>
        </authorList>
    </citation>
    <scope>NUCLEOTIDE SEQUENCE [LARGE SCALE GENOMIC DNA]</scope>
    <source>
        <strain evidence="4">Marx 270</strain>
    </source>
</reference>
<dbReference type="PANTHER" id="PTHR37783">
    <property type="entry name" value="MEMBRANE PROTEIN, PUTATIVE (AFU_ORTHOLOGUE AFUA_1G04315)-RELATED"/>
    <property type="match status" value="1"/>
</dbReference>
<dbReference type="Gene3D" id="3.20.180.10">
    <property type="entry name" value="PNP-oxidase-like"/>
    <property type="match status" value="1"/>
</dbReference>
<feature type="transmembrane region" description="Helical" evidence="1">
    <location>
        <begin position="104"/>
        <end position="126"/>
    </location>
</feature>